<organism evidence="1 2">
    <name type="scientific">Pistacia atlantica</name>
    <dbReference type="NCBI Taxonomy" id="434234"/>
    <lineage>
        <taxon>Eukaryota</taxon>
        <taxon>Viridiplantae</taxon>
        <taxon>Streptophyta</taxon>
        <taxon>Embryophyta</taxon>
        <taxon>Tracheophyta</taxon>
        <taxon>Spermatophyta</taxon>
        <taxon>Magnoliopsida</taxon>
        <taxon>eudicotyledons</taxon>
        <taxon>Gunneridae</taxon>
        <taxon>Pentapetalae</taxon>
        <taxon>rosids</taxon>
        <taxon>malvids</taxon>
        <taxon>Sapindales</taxon>
        <taxon>Anacardiaceae</taxon>
        <taxon>Pistacia</taxon>
    </lineage>
</organism>
<accession>A0ACC1AFJ2</accession>
<proteinExistence type="predicted"/>
<sequence length="87" mass="9038">MATTVKSLCLFFLLLLVSSSLFISEARPLNDAPSRNPINKGIEILFDGLNIQAIKTGGPSAGGKGHEFTDAQTLGVTKSGPSPGEGH</sequence>
<comment type="caution">
    <text evidence="1">The sequence shown here is derived from an EMBL/GenBank/DDBJ whole genome shotgun (WGS) entry which is preliminary data.</text>
</comment>
<name>A0ACC1AFJ2_9ROSI</name>
<dbReference type="EMBL" id="CM047906">
    <property type="protein sequence ID" value="KAJ0085572.1"/>
    <property type="molecule type" value="Genomic_DNA"/>
</dbReference>
<evidence type="ECO:0000313" key="2">
    <source>
        <dbReference type="Proteomes" id="UP001164250"/>
    </source>
</evidence>
<protein>
    <submittedName>
        <fullName evidence="1">Uncharacterized protein</fullName>
    </submittedName>
</protein>
<gene>
    <name evidence="1" type="ORF">Patl1_08879</name>
</gene>
<reference evidence="2" key="1">
    <citation type="journal article" date="2023" name="G3 (Bethesda)">
        <title>Genome assembly and association tests identify interacting loci associated with vigor, precocity, and sex in interspecific pistachio rootstocks.</title>
        <authorList>
            <person name="Palmer W."/>
            <person name="Jacygrad E."/>
            <person name="Sagayaradj S."/>
            <person name="Cavanaugh K."/>
            <person name="Han R."/>
            <person name="Bertier L."/>
            <person name="Beede B."/>
            <person name="Kafkas S."/>
            <person name="Golino D."/>
            <person name="Preece J."/>
            <person name="Michelmore R."/>
        </authorList>
    </citation>
    <scope>NUCLEOTIDE SEQUENCE [LARGE SCALE GENOMIC DNA]</scope>
</reference>
<dbReference type="Proteomes" id="UP001164250">
    <property type="component" value="Chromosome 10"/>
</dbReference>
<evidence type="ECO:0000313" key="1">
    <source>
        <dbReference type="EMBL" id="KAJ0085572.1"/>
    </source>
</evidence>
<keyword evidence="2" id="KW-1185">Reference proteome</keyword>